<evidence type="ECO:0000259" key="3">
    <source>
        <dbReference type="Pfam" id="PF25023"/>
    </source>
</evidence>
<dbReference type="EMBL" id="DF820461">
    <property type="protein sequence ID" value="GAK54248.1"/>
    <property type="molecule type" value="Genomic_DNA"/>
</dbReference>
<sequence>MNAMNSIESSNAVNQLVSRTDPAQTFAYDADGNLTTGFTASQPGVTGGGVFLFTATYDAENRLASLTYKDGKNITQAFQYTYSGDGLPAIVKRLENGVVKEETRFVRDGGLIIQERNASNAVTRQYAWGLNLGGGIGGLLNQRRSGKDYAYLYDANGNVEAVLNASQQVAAAYRYDPFGTLLAKTGTFDQPFQFSTKRADARIGMVQYEFRNYLPAIGRWMTRDPLGEAGGLNLYAFVGNNPVNWVDPWGLMELPVNPNDVNPNDWFLDKRHYNPNNPNELKFLDVDGRKLEWHPGRPNDPSPHQQVDHWHDRQNFGNKHLKPGETIPDPSGSRPLPMLIPRMFIPIIINPCVLQPWQSWCPLNPYNTCPMS</sequence>
<keyword evidence="1" id="KW-0677">Repeat</keyword>
<dbReference type="NCBIfam" id="TIGR03696">
    <property type="entry name" value="Rhs_assc_core"/>
    <property type="match status" value="1"/>
</dbReference>
<dbReference type="Proteomes" id="UP000030700">
    <property type="component" value="Unassembled WGS sequence"/>
</dbReference>
<proteinExistence type="predicted"/>
<dbReference type="PANTHER" id="PTHR32305:SF15">
    <property type="entry name" value="PROTEIN RHSA-RELATED"/>
    <property type="match status" value="1"/>
</dbReference>
<organism evidence="4">
    <name type="scientific">Candidatus Moduliflexus flocculans</name>
    <dbReference type="NCBI Taxonomy" id="1499966"/>
    <lineage>
        <taxon>Bacteria</taxon>
        <taxon>Candidatus Moduliflexota</taxon>
        <taxon>Candidatus Moduliflexia</taxon>
        <taxon>Candidatus Moduliflexales</taxon>
        <taxon>Candidatus Moduliflexaceae</taxon>
    </lineage>
</organism>
<dbReference type="Pfam" id="PF25023">
    <property type="entry name" value="TEN_YD-shell"/>
    <property type="match status" value="1"/>
</dbReference>
<feature type="domain" description="Teneurin-like YD-shell" evidence="3">
    <location>
        <begin position="138"/>
        <end position="243"/>
    </location>
</feature>
<dbReference type="InterPro" id="IPR056823">
    <property type="entry name" value="TEN-like_YD-shell"/>
</dbReference>
<evidence type="ECO:0000313" key="5">
    <source>
        <dbReference type="Proteomes" id="UP000030700"/>
    </source>
</evidence>
<name>A0A081BS67_9BACT</name>
<dbReference type="Gene3D" id="2.180.10.10">
    <property type="entry name" value="RHS repeat-associated core"/>
    <property type="match status" value="1"/>
</dbReference>
<gene>
    <name evidence="4" type="ORF">U14_05527</name>
</gene>
<dbReference type="InterPro" id="IPR050708">
    <property type="entry name" value="T6SS_VgrG/RHS"/>
</dbReference>
<evidence type="ECO:0000256" key="2">
    <source>
        <dbReference type="SAM" id="MobiDB-lite"/>
    </source>
</evidence>
<dbReference type="HOGENOM" id="CLU_743273_0_0_0"/>
<evidence type="ECO:0000256" key="1">
    <source>
        <dbReference type="ARBA" id="ARBA00022737"/>
    </source>
</evidence>
<protein>
    <submittedName>
        <fullName evidence="4">YD repeat protein</fullName>
    </submittedName>
</protein>
<keyword evidence="5" id="KW-1185">Reference proteome</keyword>
<dbReference type="STRING" id="1499966.U14_05527"/>
<evidence type="ECO:0000313" key="4">
    <source>
        <dbReference type="EMBL" id="GAK54248.1"/>
    </source>
</evidence>
<dbReference type="PANTHER" id="PTHR32305">
    <property type="match status" value="1"/>
</dbReference>
<dbReference type="AlphaFoldDB" id="A0A081BS67"/>
<feature type="region of interest" description="Disordered" evidence="2">
    <location>
        <begin position="295"/>
        <end position="333"/>
    </location>
</feature>
<reference evidence="4" key="1">
    <citation type="journal article" date="2015" name="PeerJ">
        <title>First genomic representation of candidate bacterial phylum KSB3 points to enhanced environmental sensing as a trigger of wastewater bulking.</title>
        <authorList>
            <person name="Sekiguchi Y."/>
            <person name="Ohashi A."/>
            <person name="Parks D.H."/>
            <person name="Yamauchi T."/>
            <person name="Tyson G.W."/>
            <person name="Hugenholtz P."/>
        </authorList>
    </citation>
    <scope>NUCLEOTIDE SEQUENCE [LARGE SCALE GENOMIC DNA]</scope>
</reference>
<dbReference type="InterPro" id="IPR022385">
    <property type="entry name" value="Rhs_assc_core"/>
</dbReference>
<accession>A0A081BS67</accession>